<organism evidence="2 3">
    <name type="scientific">Salinibacillus xinjiangensis</name>
    <dbReference type="NCBI Taxonomy" id="1229268"/>
    <lineage>
        <taxon>Bacteria</taxon>
        <taxon>Bacillati</taxon>
        <taxon>Bacillota</taxon>
        <taxon>Bacilli</taxon>
        <taxon>Bacillales</taxon>
        <taxon>Bacillaceae</taxon>
        <taxon>Salinibacillus</taxon>
    </lineage>
</organism>
<dbReference type="OrthoDB" id="2435598at2"/>
<gene>
    <name evidence="2" type="ORF">GH754_14370</name>
</gene>
<evidence type="ECO:0000313" key="2">
    <source>
        <dbReference type="EMBL" id="MRG87477.1"/>
    </source>
</evidence>
<keyword evidence="1" id="KW-1133">Transmembrane helix</keyword>
<sequence>MLNEKQVRDELEQILSENEYRVYYDESQNIVQLILNKIGEWLSELFSNLLSAMNPTGGLANFVLFLMGLGVVGLILFALFLWGRNAKVRRALQTHQPLQKSEMDWSYHRHLNEAQQLEDSQEFQLATRHLFLALLLYLHDLERLEARLWKTNIDYYEELQKSNQYEAEQFYRLALRFDEATYGEKAVRRQDYLTYKEQAMDLLARGE</sequence>
<comment type="caution">
    <text evidence="2">The sequence shown here is derived from an EMBL/GenBank/DDBJ whole genome shotgun (WGS) entry which is preliminary data.</text>
</comment>
<keyword evidence="1" id="KW-0812">Transmembrane</keyword>
<proteinExistence type="predicted"/>
<reference evidence="2 3" key="1">
    <citation type="submission" date="2019-11" db="EMBL/GenBank/DDBJ databases">
        <authorList>
            <person name="Li J."/>
        </authorList>
    </citation>
    <scope>NUCLEOTIDE SEQUENCE [LARGE SCALE GENOMIC DNA]</scope>
    <source>
        <strain evidence="2 3">J4</strain>
    </source>
</reference>
<dbReference type="RefSeq" id="WP_153729360.1">
    <property type="nucleotide sequence ID" value="NZ_WJNH01000009.1"/>
</dbReference>
<evidence type="ECO:0000256" key="1">
    <source>
        <dbReference type="SAM" id="Phobius"/>
    </source>
</evidence>
<keyword evidence="1" id="KW-0472">Membrane</keyword>
<accession>A0A6G1X959</accession>
<dbReference type="AlphaFoldDB" id="A0A6G1X959"/>
<feature type="transmembrane region" description="Helical" evidence="1">
    <location>
        <begin position="59"/>
        <end position="82"/>
    </location>
</feature>
<keyword evidence="3" id="KW-1185">Reference proteome</keyword>
<dbReference type="Proteomes" id="UP000480185">
    <property type="component" value="Unassembled WGS sequence"/>
</dbReference>
<name>A0A6G1X959_9BACI</name>
<evidence type="ECO:0000313" key="3">
    <source>
        <dbReference type="Proteomes" id="UP000480185"/>
    </source>
</evidence>
<protein>
    <submittedName>
        <fullName evidence="2">DUF4129 domain-containing protein</fullName>
    </submittedName>
</protein>
<dbReference type="EMBL" id="WJNH01000009">
    <property type="protein sequence ID" value="MRG87477.1"/>
    <property type="molecule type" value="Genomic_DNA"/>
</dbReference>